<gene>
    <name evidence="2" type="ORF">COT94_02650</name>
</gene>
<dbReference type="AlphaFoldDB" id="A0A2M6WTL8"/>
<feature type="transmembrane region" description="Helical" evidence="1">
    <location>
        <begin position="72"/>
        <end position="93"/>
    </location>
</feature>
<evidence type="ECO:0008006" key="4">
    <source>
        <dbReference type="Google" id="ProtNLM"/>
    </source>
</evidence>
<dbReference type="EMBL" id="PFAM01000013">
    <property type="protein sequence ID" value="PIT96132.1"/>
    <property type="molecule type" value="Genomic_DNA"/>
</dbReference>
<dbReference type="Proteomes" id="UP000228533">
    <property type="component" value="Unassembled WGS sequence"/>
</dbReference>
<name>A0A2M6WTL8_9BACT</name>
<comment type="caution">
    <text evidence="2">The sequence shown here is derived from an EMBL/GenBank/DDBJ whole genome shotgun (WGS) entry which is preliminary data.</text>
</comment>
<keyword evidence="1" id="KW-0812">Transmembrane</keyword>
<protein>
    <recommendedName>
        <fullName evidence="4">Zinc-ribbon domain-containing protein</fullName>
    </recommendedName>
</protein>
<accession>A0A2M6WTL8</accession>
<evidence type="ECO:0000313" key="2">
    <source>
        <dbReference type="EMBL" id="PIT96132.1"/>
    </source>
</evidence>
<keyword evidence="1" id="KW-0472">Membrane</keyword>
<sequence length="108" mass="12244">MDNVLEICPVCHQTVKEEYFFCPNCGHNLKEAVLPISVGKQIGLYALAVILPPWGFYPGVKYMLKNNPHAKRVGLITVLLTTLSMALMLWLIFKEMNIYLEQFSALSL</sequence>
<organism evidence="2 3">
    <name type="scientific">Candidatus Falkowbacteria bacterium CG10_big_fil_rev_8_21_14_0_10_37_14</name>
    <dbReference type="NCBI Taxonomy" id="1974561"/>
    <lineage>
        <taxon>Bacteria</taxon>
        <taxon>Candidatus Falkowiibacteriota</taxon>
    </lineage>
</organism>
<keyword evidence="1" id="KW-1133">Transmembrane helix</keyword>
<evidence type="ECO:0000313" key="3">
    <source>
        <dbReference type="Proteomes" id="UP000228533"/>
    </source>
</evidence>
<feature type="transmembrane region" description="Helical" evidence="1">
    <location>
        <begin position="42"/>
        <end position="60"/>
    </location>
</feature>
<evidence type="ECO:0000256" key="1">
    <source>
        <dbReference type="SAM" id="Phobius"/>
    </source>
</evidence>
<reference evidence="3" key="1">
    <citation type="submission" date="2017-09" db="EMBL/GenBank/DDBJ databases">
        <title>Depth-based differentiation of microbial function through sediment-hosted aquifers and enrichment of novel symbionts in the deep terrestrial subsurface.</title>
        <authorList>
            <person name="Probst A.J."/>
            <person name="Ladd B."/>
            <person name="Jarett J.K."/>
            <person name="Geller-Mcgrath D.E."/>
            <person name="Sieber C.M.K."/>
            <person name="Emerson J.B."/>
            <person name="Anantharaman K."/>
            <person name="Thomas B.C."/>
            <person name="Malmstrom R."/>
            <person name="Stieglmeier M."/>
            <person name="Klingl A."/>
            <person name="Woyke T."/>
            <person name="Ryan C.M."/>
            <person name="Banfield J.F."/>
        </authorList>
    </citation>
    <scope>NUCLEOTIDE SEQUENCE [LARGE SCALE GENOMIC DNA]</scope>
</reference>
<proteinExistence type="predicted"/>